<dbReference type="InterPro" id="IPR006626">
    <property type="entry name" value="PbH1"/>
</dbReference>
<keyword evidence="5" id="KW-1185">Reference proteome</keyword>
<gene>
    <name evidence="4" type="ORF">V22_07270</name>
</gene>
<evidence type="ECO:0000259" key="2">
    <source>
        <dbReference type="Pfam" id="PF04892"/>
    </source>
</evidence>
<evidence type="ECO:0000256" key="1">
    <source>
        <dbReference type="SAM" id="Phobius"/>
    </source>
</evidence>
<feature type="transmembrane region" description="Helical" evidence="1">
    <location>
        <begin position="555"/>
        <end position="575"/>
    </location>
</feature>
<feature type="transmembrane region" description="Helical" evidence="1">
    <location>
        <begin position="674"/>
        <end position="693"/>
    </location>
</feature>
<feature type="transmembrane region" description="Helical" evidence="1">
    <location>
        <begin position="622"/>
        <end position="642"/>
    </location>
</feature>
<feature type="transmembrane region" description="Helical" evidence="1">
    <location>
        <begin position="705"/>
        <end position="725"/>
    </location>
</feature>
<sequence length="791" mass="86306">MRVVFGQSVFHLSPKALSRLHFRSLSSFVAYLLLSLGAIFQVSRCEAAQIVVKPGEDLRAAAELLEAGDELLLMPGKYRGGIIIQRSQGATNRPIVIRSLHADEPAVIEGGGDGMKLSSVSHFELHDLIIEGASSNGLNIDDAGYKGKQVASHHITLRNVAVRNIGGGGNSDGIKMSGAEQFLIENCQISNWGAGGQAIDLVGCSDGKITRCEVDGAERCRLGLQTKGGSTRITIEDCFVRNVRDRGIQLGGRTGKSFFRPEVGPFEATEISVIGSQVNGGEAAFSFVGVKDCRVAECVLVKQSLWPFRVLQENVGPPFEPCQSNTFERNVIVWNAAKPARAVNIGPNTKPDTFVMRENVWFCQEAQQHSTPLNLPVPDTESLYGVDPKLKETEDGRLTPSVGFEELKKRAEQQRKEKLIRQGQVLGFSAVVLAVLFVVPWFAEGQTNLRWQRIIPQVYPAAASARFDRPLDPRNVWWFLLAGALLLIVAASITPFIWKGPTLTEGMREFWLYLVYRTEGPKADALMNLVAFVPVGFAAMGLAPSRGFWRRGWPVVVILSALMFGLLMEFLQIWIPERYPGRNDLIAQSAGTAGGMILWGGIGPTLRQWIPQVFAEVRRPQIHDIAAAIFSAAVLIGFLWPFDFISDLSMLNNKLKSGGVRLVPLADGIPNWEAAIGGMLPCVVLGYTIATGLTSSRTPVRPLRVSLFASCVLLLVVEGVQVILAERVSDANDVVIGVAGCVCGAWGANLMQRSTYFSPYVSIDRYSECLRWAATGVLALTVLLLTRTFTA</sequence>
<dbReference type="PANTHER" id="PTHR28008:SF1">
    <property type="entry name" value="DOMAIN PROTEIN, PUTATIVE (AFU_ORTHOLOGUE AFUA_3G10980)-RELATED"/>
    <property type="match status" value="1"/>
</dbReference>
<keyword evidence="1" id="KW-0812">Transmembrane</keyword>
<name>A0A517T551_9PLAN</name>
<dbReference type="Pfam" id="PF13229">
    <property type="entry name" value="Beta_helix"/>
    <property type="match status" value="1"/>
</dbReference>
<organism evidence="4 5">
    <name type="scientific">Calycomorphotria hydatis</name>
    <dbReference type="NCBI Taxonomy" id="2528027"/>
    <lineage>
        <taxon>Bacteria</taxon>
        <taxon>Pseudomonadati</taxon>
        <taxon>Planctomycetota</taxon>
        <taxon>Planctomycetia</taxon>
        <taxon>Planctomycetales</taxon>
        <taxon>Planctomycetaceae</taxon>
        <taxon>Calycomorphotria</taxon>
    </lineage>
</organism>
<feature type="domain" description="Right handed beta helix" evidence="3">
    <location>
        <begin position="118"/>
        <end position="251"/>
    </location>
</feature>
<accession>A0A517T551</accession>
<dbReference type="SUPFAM" id="SSF51126">
    <property type="entry name" value="Pectin lyase-like"/>
    <property type="match status" value="1"/>
</dbReference>
<dbReference type="InterPro" id="IPR006976">
    <property type="entry name" value="VanZ-like"/>
</dbReference>
<dbReference type="SMART" id="SM00710">
    <property type="entry name" value="PbH1"/>
    <property type="match status" value="5"/>
</dbReference>
<dbReference type="InterPro" id="IPR039448">
    <property type="entry name" value="Beta_helix"/>
</dbReference>
<dbReference type="Proteomes" id="UP000319976">
    <property type="component" value="Chromosome"/>
</dbReference>
<dbReference type="KEGG" id="chya:V22_07270"/>
<dbReference type="AlphaFoldDB" id="A0A517T551"/>
<feature type="transmembrane region" description="Helical" evidence="1">
    <location>
        <begin position="587"/>
        <end position="610"/>
    </location>
</feature>
<feature type="transmembrane region" description="Helical" evidence="1">
    <location>
        <begin position="769"/>
        <end position="789"/>
    </location>
</feature>
<dbReference type="EMBL" id="CP036316">
    <property type="protein sequence ID" value="QDT63505.1"/>
    <property type="molecule type" value="Genomic_DNA"/>
</dbReference>
<feature type="transmembrane region" description="Helical" evidence="1">
    <location>
        <begin position="425"/>
        <end position="443"/>
    </location>
</feature>
<evidence type="ECO:0000259" key="3">
    <source>
        <dbReference type="Pfam" id="PF13229"/>
    </source>
</evidence>
<dbReference type="PANTHER" id="PTHR28008">
    <property type="entry name" value="DOMAIN PROTEIN, PUTATIVE (AFU_ORTHOLOGUE AFUA_3G10980)-RELATED"/>
    <property type="match status" value="1"/>
</dbReference>
<feature type="transmembrane region" description="Helical" evidence="1">
    <location>
        <begin position="476"/>
        <end position="498"/>
    </location>
</feature>
<proteinExistence type="predicted"/>
<feature type="transmembrane region" description="Helical" evidence="1">
    <location>
        <begin position="731"/>
        <end position="748"/>
    </location>
</feature>
<dbReference type="InterPro" id="IPR012334">
    <property type="entry name" value="Pectin_lyas_fold"/>
</dbReference>
<reference evidence="4 5" key="1">
    <citation type="submission" date="2019-02" db="EMBL/GenBank/DDBJ databases">
        <title>Deep-cultivation of Planctomycetes and their phenomic and genomic characterization uncovers novel biology.</title>
        <authorList>
            <person name="Wiegand S."/>
            <person name="Jogler M."/>
            <person name="Boedeker C."/>
            <person name="Pinto D."/>
            <person name="Vollmers J."/>
            <person name="Rivas-Marin E."/>
            <person name="Kohn T."/>
            <person name="Peeters S.H."/>
            <person name="Heuer A."/>
            <person name="Rast P."/>
            <person name="Oberbeckmann S."/>
            <person name="Bunk B."/>
            <person name="Jeske O."/>
            <person name="Meyerdierks A."/>
            <person name="Storesund J.E."/>
            <person name="Kallscheuer N."/>
            <person name="Luecker S."/>
            <person name="Lage O.M."/>
            <person name="Pohl T."/>
            <person name="Merkel B.J."/>
            <person name="Hornburger P."/>
            <person name="Mueller R.-W."/>
            <person name="Bruemmer F."/>
            <person name="Labrenz M."/>
            <person name="Spormann A.M."/>
            <person name="Op den Camp H."/>
            <person name="Overmann J."/>
            <person name="Amann R."/>
            <person name="Jetten M.S.M."/>
            <person name="Mascher T."/>
            <person name="Medema M.H."/>
            <person name="Devos D.P."/>
            <person name="Kaster A.-K."/>
            <person name="Ovreas L."/>
            <person name="Rohde M."/>
            <person name="Galperin M.Y."/>
            <person name="Jogler C."/>
        </authorList>
    </citation>
    <scope>NUCLEOTIDE SEQUENCE [LARGE SCALE GENOMIC DNA]</scope>
    <source>
        <strain evidence="4 5">V22</strain>
    </source>
</reference>
<dbReference type="Gene3D" id="2.160.20.10">
    <property type="entry name" value="Single-stranded right-handed beta-helix, Pectin lyase-like"/>
    <property type="match status" value="1"/>
</dbReference>
<dbReference type="RefSeq" id="WP_197439913.1">
    <property type="nucleotide sequence ID" value="NZ_CP036316.1"/>
</dbReference>
<dbReference type="InterPro" id="IPR011050">
    <property type="entry name" value="Pectin_lyase_fold/virulence"/>
</dbReference>
<feature type="transmembrane region" description="Helical" evidence="1">
    <location>
        <begin position="525"/>
        <end position="543"/>
    </location>
</feature>
<evidence type="ECO:0000313" key="4">
    <source>
        <dbReference type="EMBL" id="QDT63505.1"/>
    </source>
</evidence>
<keyword evidence="1" id="KW-0472">Membrane</keyword>
<feature type="domain" description="VanZ-like" evidence="2">
    <location>
        <begin position="514"/>
        <end position="599"/>
    </location>
</feature>
<protein>
    <submittedName>
        <fullName evidence="4">VanZ like family protein</fullName>
    </submittedName>
</protein>
<dbReference type="Pfam" id="PF04892">
    <property type="entry name" value="VanZ"/>
    <property type="match status" value="1"/>
</dbReference>
<keyword evidence="1" id="KW-1133">Transmembrane helix</keyword>
<evidence type="ECO:0000313" key="5">
    <source>
        <dbReference type="Proteomes" id="UP000319976"/>
    </source>
</evidence>